<evidence type="ECO:0000259" key="2">
    <source>
        <dbReference type="Pfam" id="PF00206"/>
    </source>
</evidence>
<evidence type="ECO:0000313" key="3">
    <source>
        <dbReference type="EMBL" id="SVB09129.1"/>
    </source>
</evidence>
<dbReference type="InterPro" id="IPR008948">
    <property type="entry name" value="L-Aspartase-like"/>
</dbReference>
<dbReference type="Gene3D" id="1.20.200.10">
    <property type="entry name" value="Fumarase/aspartase (Central domain)"/>
    <property type="match status" value="1"/>
</dbReference>
<dbReference type="GO" id="GO:0070626">
    <property type="term" value="F:(S)-2-(5-amino-1-(5-phospho-D-ribosyl)imidazole-4-carboxamido) succinate lyase (fumarate-forming) activity"/>
    <property type="evidence" value="ECO:0007669"/>
    <property type="project" value="TreeGrafter"/>
</dbReference>
<reference evidence="3" key="1">
    <citation type="submission" date="2018-05" db="EMBL/GenBank/DDBJ databases">
        <authorList>
            <person name="Lanie J.A."/>
            <person name="Ng W.-L."/>
            <person name="Kazmierczak K.M."/>
            <person name="Andrzejewski T.M."/>
            <person name="Davidsen T.M."/>
            <person name="Wayne K.J."/>
            <person name="Tettelin H."/>
            <person name="Glass J.I."/>
            <person name="Rusch D."/>
            <person name="Podicherti R."/>
            <person name="Tsui H.-C.T."/>
            <person name="Winkler M.E."/>
        </authorList>
    </citation>
    <scope>NUCLEOTIDE SEQUENCE</scope>
</reference>
<dbReference type="PANTHER" id="PTHR43172">
    <property type="entry name" value="ADENYLOSUCCINATE LYASE"/>
    <property type="match status" value="1"/>
</dbReference>
<organism evidence="3">
    <name type="scientific">marine metagenome</name>
    <dbReference type="NCBI Taxonomy" id="408172"/>
    <lineage>
        <taxon>unclassified sequences</taxon>
        <taxon>metagenomes</taxon>
        <taxon>ecological metagenomes</taxon>
    </lineage>
</organism>
<accession>A0A382B612</accession>
<dbReference type="Pfam" id="PF00206">
    <property type="entry name" value="Lyase_1"/>
    <property type="match status" value="1"/>
</dbReference>
<dbReference type="PANTHER" id="PTHR43172:SF1">
    <property type="entry name" value="ADENYLOSUCCINATE LYASE"/>
    <property type="match status" value="1"/>
</dbReference>
<feature type="domain" description="Fumarate lyase N-terminal" evidence="2">
    <location>
        <begin position="20"/>
        <end position="182"/>
    </location>
</feature>
<dbReference type="GO" id="GO:0005829">
    <property type="term" value="C:cytosol"/>
    <property type="evidence" value="ECO:0007669"/>
    <property type="project" value="TreeGrafter"/>
</dbReference>
<sequence>MGTFCEYMNPVSVLDYRYGTEEMRNIFRADSYLGFLLDVEATLAEVQEAKKIIPKNTSKNIRNATSLVKRERVEEIESEINHDIMAVVKALEEKSGDAGKWIHFGATSYDIVDTARSIQHKNALALIEKAIDDLIISLSKLSKKHKKTVMLGRTHGQWATPITFGLKIAVFLSELNRHKERL</sequence>
<dbReference type="Gene3D" id="1.10.275.10">
    <property type="entry name" value="Fumarase/aspartase (N-terminal domain)"/>
    <property type="match status" value="1"/>
</dbReference>
<dbReference type="GO" id="GO:0004018">
    <property type="term" value="F:N6-(1,2-dicarboxyethyl)AMP AMP-lyase (fumarate-forming) activity"/>
    <property type="evidence" value="ECO:0007669"/>
    <property type="project" value="TreeGrafter"/>
</dbReference>
<gene>
    <name evidence="3" type="ORF">METZ01_LOCUS161983</name>
</gene>
<proteinExistence type="predicted"/>
<dbReference type="AlphaFoldDB" id="A0A382B612"/>
<dbReference type="SUPFAM" id="SSF48557">
    <property type="entry name" value="L-aspartase-like"/>
    <property type="match status" value="1"/>
</dbReference>
<evidence type="ECO:0000256" key="1">
    <source>
        <dbReference type="ARBA" id="ARBA00023239"/>
    </source>
</evidence>
<name>A0A382B612_9ZZZZ</name>
<dbReference type="PRINTS" id="PR00149">
    <property type="entry name" value="FUMRATELYASE"/>
</dbReference>
<feature type="non-terminal residue" evidence="3">
    <location>
        <position position="182"/>
    </location>
</feature>
<dbReference type="InterPro" id="IPR000362">
    <property type="entry name" value="Fumarate_lyase_fam"/>
</dbReference>
<protein>
    <recommendedName>
        <fullName evidence="2">Fumarate lyase N-terminal domain-containing protein</fullName>
    </recommendedName>
</protein>
<dbReference type="InterPro" id="IPR022761">
    <property type="entry name" value="Fumarate_lyase_N"/>
</dbReference>
<dbReference type="EMBL" id="UINC01028326">
    <property type="protein sequence ID" value="SVB09129.1"/>
    <property type="molecule type" value="Genomic_DNA"/>
</dbReference>
<dbReference type="GO" id="GO:0044208">
    <property type="term" value="P:'de novo' AMP biosynthetic process"/>
    <property type="evidence" value="ECO:0007669"/>
    <property type="project" value="TreeGrafter"/>
</dbReference>
<dbReference type="InterPro" id="IPR024083">
    <property type="entry name" value="Fumarase/histidase_N"/>
</dbReference>
<keyword evidence="1" id="KW-0456">Lyase</keyword>